<sequence length="146" mass="17206">MTLILQGSKALLPILLLCFLAVTAVSSQSPFYTQFLWQHIDFPRSNIAQDYCGVMMRQRGMTRPCKNTNSFVHISKKDIKDMCTWAATYYRRNLRLSKKEVPVTTCFLERTAPNRCFYWSYTGKRYIYISCDKKGWPVHFEETNFM</sequence>
<evidence type="ECO:0000256" key="1">
    <source>
        <dbReference type="ARBA" id="ARBA00004613"/>
    </source>
</evidence>
<protein>
    <submittedName>
        <fullName evidence="8">Angiogenin-4-like</fullName>
    </submittedName>
</protein>
<dbReference type="InterPro" id="IPR036816">
    <property type="entry name" value="RNaseA-like_dom_sf"/>
</dbReference>
<dbReference type="SMART" id="SM00092">
    <property type="entry name" value="RNAse_Pc"/>
    <property type="match status" value="1"/>
</dbReference>
<comment type="subcellular location">
    <subcellularLocation>
        <location evidence="1">Secreted</location>
    </subcellularLocation>
</comment>
<dbReference type="InterPro" id="IPR001427">
    <property type="entry name" value="RNaseA"/>
</dbReference>
<dbReference type="InterPro" id="IPR023412">
    <property type="entry name" value="RNaseA_domain"/>
</dbReference>
<evidence type="ECO:0000256" key="5">
    <source>
        <dbReference type="SAM" id="SignalP"/>
    </source>
</evidence>
<evidence type="ECO:0000256" key="3">
    <source>
        <dbReference type="ARBA" id="ARBA00022525"/>
    </source>
</evidence>
<dbReference type="PANTHER" id="PTHR11437">
    <property type="entry name" value="RIBONUCLEASE"/>
    <property type="match status" value="1"/>
</dbReference>
<keyword evidence="4" id="KW-1015">Disulfide bond</keyword>
<accession>A0ABM1KH23</accession>
<keyword evidence="7" id="KW-1185">Reference proteome</keyword>
<feature type="domain" description="Ribonuclease A-domain" evidence="6">
    <location>
        <begin position="28"/>
        <end position="144"/>
    </location>
</feature>
<feature type="signal peptide" evidence="5">
    <location>
        <begin position="1"/>
        <end position="27"/>
    </location>
</feature>
<reference evidence="8" key="1">
    <citation type="submission" date="2025-08" db="UniProtKB">
        <authorList>
            <consortium name="RefSeq"/>
        </authorList>
    </citation>
    <scope>IDENTIFICATION</scope>
</reference>
<feature type="chain" id="PRO_5046018200" evidence="5">
    <location>
        <begin position="28"/>
        <end position="146"/>
    </location>
</feature>
<comment type="similarity">
    <text evidence="2">Belongs to the pancreatic ribonuclease family.</text>
</comment>
<evidence type="ECO:0000256" key="2">
    <source>
        <dbReference type="ARBA" id="ARBA00005600"/>
    </source>
</evidence>
<dbReference type="Gene3D" id="3.10.130.10">
    <property type="entry name" value="Ribonuclease A-like domain"/>
    <property type="match status" value="1"/>
</dbReference>
<dbReference type="RefSeq" id="XP_015273010.1">
    <property type="nucleotide sequence ID" value="XM_015417524.1"/>
</dbReference>
<evidence type="ECO:0000313" key="7">
    <source>
        <dbReference type="Proteomes" id="UP000694871"/>
    </source>
</evidence>
<dbReference type="Proteomes" id="UP000694871">
    <property type="component" value="Unplaced"/>
</dbReference>
<dbReference type="PANTHER" id="PTHR11437:SF10">
    <property type="entry name" value="ANGIOGENIN-RELATED"/>
    <property type="match status" value="1"/>
</dbReference>
<dbReference type="CDD" id="cd06265">
    <property type="entry name" value="RNase_A_canonical"/>
    <property type="match status" value="1"/>
</dbReference>
<evidence type="ECO:0000259" key="6">
    <source>
        <dbReference type="SMART" id="SM00092"/>
    </source>
</evidence>
<dbReference type="GeneID" id="107115758"/>
<evidence type="ECO:0000313" key="8">
    <source>
        <dbReference type="RefSeq" id="XP_015273010.1"/>
    </source>
</evidence>
<keyword evidence="5" id="KW-0732">Signal</keyword>
<evidence type="ECO:0000256" key="4">
    <source>
        <dbReference type="ARBA" id="ARBA00023157"/>
    </source>
</evidence>
<keyword evidence="3" id="KW-0964">Secreted</keyword>
<organism evidence="7 8">
    <name type="scientific">Gekko japonicus</name>
    <name type="common">Schlegel's Japanese gecko</name>
    <dbReference type="NCBI Taxonomy" id="146911"/>
    <lineage>
        <taxon>Eukaryota</taxon>
        <taxon>Metazoa</taxon>
        <taxon>Chordata</taxon>
        <taxon>Craniata</taxon>
        <taxon>Vertebrata</taxon>
        <taxon>Euteleostomi</taxon>
        <taxon>Lepidosauria</taxon>
        <taxon>Squamata</taxon>
        <taxon>Bifurcata</taxon>
        <taxon>Gekkota</taxon>
        <taxon>Gekkonidae</taxon>
        <taxon>Gekkoninae</taxon>
        <taxon>Gekko</taxon>
    </lineage>
</organism>
<dbReference type="Pfam" id="PF00074">
    <property type="entry name" value="RnaseA"/>
    <property type="match status" value="1"/>
</dbReference>
<dbReference type="SUPFAM" id="SSF54076">
    <property type="entry name" value="RNase A-like"/>
    <property type="match status" value="1"/>
</dbReference>
<gene>
    <name evidence="8" type="primary">LOC107115758</name>
</gene>
<proteinExistence type="inferred from homology"/>
<name>A0ABM1KH23_GEKJA</name>